<dbReference type="InterPro" id="IPR011701">
    <property type="entry name" value="MFS"/>
</dbReference>
<dbReference type="CDD" id="cd17321">
    <property type="entry name" value="MFS_MMR_MDR_like"/>
    <property type="match status" value="1"/>
</dbReference>
<dbReference type="PRINTS" id="PR01036">
    <property type="entry name" value="TCRTETB"/>
</dbReference>
<dbReference type="Gene3D" id="1.20.1720.10">
    <property type="entry name" value="Multidrug resistance protein D"/>
    <property type="match status" value="1"/>
</dbReference>
<feature type="transmembrane region" description="Helical" evidence="9">
    <location>
        <begin position="217"/>
        <end position="234"/>
    </location>
</feature>
<comment type="subcellular location">
    <subcellularLocation>
        <location evidence="1">Cell membrane</location>
        <topology evidence="1">Multi-pass membrane protein</topology>
    </subcellularLocation>
</comment>
<keyword evidence="4 9" id="KW-0812">Transmembrane</keyword>
<keyword evidence="6 9" id="KW-0472">Membrane</keyword>
<evidence type="ECO:0000313" key="12">
    <source>
        <dbReference type="Proteomes" id="UP001431429"/>
    </source>
</evidence>
<keyword evidence="3" id="KW-1003">Cell membrane</keyword>
<evidence type="ECO:0000256" key="4">
    <source>
        <dbReference type="ARBA" id="ARBA00022692"/>
    </source>
</evidence>
<keyword evidence="2" id="KW-0813">Transport</keyword>
<evidence type="ECO:0000313" key="11">
    <source>
        <dbReference type="EMBL" id="MCM2391014.1"/>
    </source>
</evidence>
<feature type="transmembrane region" description="Helical" evidence="9">
    <location>
        <begin position="125"/>
        <end position="147"/>
    </location>
</feature>
<dbReference type="InterPro" id="IPR004638">
    <property type="entry name" value="EmrB-like"/>
</dbReference>
<dbReference type="PANTHER" id="PTHR42718">
    <property type="entry name" value="MAJOR FACILITATOR SUPERFAMILY MULTIDRUG TRANSPORTER MFSC"/>
    <property type="match status" value="1"/>
</dbReference>
<keyword evidence="7" id="KW-0046">Antibiotic resistance</keyword>
<keyword evidence="5 9" id="KW-1133">Transmembrane helix</keyword>
<feature type="transmembrane region" description="Helical" evidence="9">
    <location>
        <begin position="285"/>
        <end position="304"/>
    </location>
</feature>
<evidence type="ECO:0000256" key="9">
    <source>
        <dbReference type="SAM" id="Phobius"/>
    </source>
</evidence>
<gene>
    <name evidence="11" type="ORF">NBG84_22425</name>
</gene>
<evidence type="ECO:0000256" key="3">
    <source>
        <dbReference type="ARBA" id="ARBA00022475"/>
    </source>
</evidence>
<accession>A0ABT0USR0</accession>
<dbReference type="PROSITE" id="PS50850">
    <property type="entry name" value="MFS"/>
    <property type="match status" value="1"/>
</dbReference>
<dbReference type="NCBIfam" id="TIGR00711">
    <property type="entry name" value="efflux_EmrB"/>
    <property type="match status" value="1"/>
</dbReference>
<feature type="transmembrane region" description="Helical" evidence="9">
    <location>
        <begin position="462"/>
        <end position="482"/>
    </location>
</feature>
<name>A0ABT0USR0_9ACTN</name>
<comment type="caution">
    <text evidence="11">The sequence shown here is derived from an EMBL/GenBank/DDBJ whole genome shotgun (WGS) entry which is preliminary data.</text>
</comment>
<dbReference type="Gene3D" id="1.20.1250.20">
    <property type="entry name" value="MFS general substrate transporter like domains"/>
    <property type="match status" value="1"/>
</dbReference>
<feature type="compositionally biased region" description="Low complexity" evidence="8">
    <location>
        <begin position="498"/>
        <end position="529"/>
    </location>
</feature>
<evidence type="ECO:0000256" key="1">
    <source>
        <dbReference type="ARBA" id="ARBA00004651"/>
    </source>
</evidence>
<proteinExistence type="predicted"/>
<evidence type="ECO:0000259" key="10">
    <source>
        <dbReference type="PROSITE" id="PS50850"/>
    </source>
</evidence>
<protein>
    <submittedName>
        <fullName evidence="11">DHA2 family efflux MFS transporter permease subunit</fullName>
    </submittedName>
</protein>
<evidence type="ECO:0000256" key="5">
    <source>
        <dbReference type="ARBA" id="ARBA00022989"/>
    </source>
</evidence>
<evidence type="ECO:0000256" key="2">
    <source>
        <dbReference type="ARBA" id="ARBA00022448"/>
    </source>
</evidence>
<feature type="transmembrane region" description="Helical" evidence="9">
    <location>
        <begin position="254"/>
        <end position="279"/>
    </location>
</feature>
<dbReference type="Pfam" id="PF07690">
    <property type="entry name" value="MFS_1"/>
    <property type="match status" value="1"/>
</dbReference>
<dbReference type="SUPFAM" id="SSF103473">
    <property type="entry name" value="MFS general substrate transporter"/>
    <property type="match status" value="1"/>
</dbReference>
<dbReference type="Proteomes" id="UP001431429">
    <property type="component" value="Unassembled WGS sequence"/>
</dbReference>
<feature type="transmembrane region" description="Helical" evidence="9">
    <location>
        <begin position="91"/>
        <end position="113"/>
    </location>
</feature>
<feature type="transmembrane region" description="Helical" evidence="9">
    <location>
        <begin position="316"/>
        <end position="338"/>
    </location>
</feature>
<dbReference type="InterPro" id="IPR020846">
    <property type="entry name" value="MFS_dom"/>
</dbReference>
<sequence length="552" mass="57129">MFSLLIVVLDNSILNVAVKTIASPAPTGIGATQGELEWAINSYTLLFAGLLFTAGLLGDRVGRKKVLLFGIVVFGVGSALAAFATTPGELIAYRGVMGFGAAFVMPSTLAVLMHVFEPDEQPKAIGIWAGSIGLAIAIGPVTGGVLIEHFWWGSIFLVNVPVVIIALIAMAILVPESKDPAPGRTDPVGVLLSIVGLVLLVYGIIRGGELADFTEPSVLLSVLGGLAVLAGFVWHEKRSNHPAIDMAYFRMPAFSASVVAIALVFFAMMGITFLSAYYLQSVRGYSALECGLLVLPLALAQGFFSPRARLVVARFGARAVCAGALVLIAVGLGSFAFFDESTPMWVFGVSLFIQGVGMSHITVPVTTSVMQSLPREKAGSGSAVSNTFRQVGGALGVAVLGSMLSIRYRAEMEGQLATLPAGLRESAGESIEGTHAAARRLGPAGEELITRANAAFIDAMQLTALGAALVCLIGVAVVLRWLPGRAVRHAKGPSGSQPAAAGTPDAGTPALRRSDAGAPVPGQGQQPAQSNGSPANAVPHLPEDGPPARQQH</sequence>
<keyword evidence="12" id="KW-1185">Reference proteome</keyword>
<feature type="region of interest" description="Disordered" evidence="8">
    <location>
        <begin position="488"/>
        <end position="552"/>
    </location>
</feature>
<feature type="transmembrane region" description="Helical" evidence="9">
    <location>
        <begin position="153"/>
        <end position="175"/>
    </location>
</feature>
<feature type="transmembrane region" description="Helical" evidence="9">
    <location>
        <begin position="66"/>
        <end position="85"/>
    </location>
</feature>
<dbReference type="PANTHER" id="PTHR42718:SF42">
    <property type="entry name" value="EXPORT PROTEIN"/>
    <property type="match status" value="1"/>
</dbReference>
<reference evidence="11" key="1">
    <citation type="submission" date="2022-06" db="EMBL/GenBank/DDBJ databases">
        <title>Genome public.</title>
        <authorList>
            <person name="Sun Q."/>
        </authorList>
    </citation>
    <scope>NUCLEOTIDE SEQUENCE</scope>
    <source>
        <strain evidence="11">CWNU-1</strain>
    </source>
</reference>
<dbReference type="EMBL" id="JAMQAW010000028">
    <property type="protein sequence ID" value="MCM2391014.1"/>
    <property type="molecule type" value="Genomic_DNA"/>
</dbReference>
<evidence type="ECO:0000256" key="6">
    <source>
        <dbReference type="ARBA" id="ARBA00023136"/>
    </source>
</evidence>
<evidence type="ECO:0000256" key="7">
    <source>
        <dbReference type="ARBA" id="ARBA00023251"/>
    </source>
</evidence>
<feature type="transmembrane region" description="Helical" evidence="9">
    <location>
        <begin position="38"/>
        <end position="57"/>
    </location>
</feature>
<feature type="transmembrane region" description="Helical" evidence="9">
    <location>
        <begin position="187"/>
        <end position="205"/>
    </location>
</feature>
<dbReference type="InterPro" id="IPR036259">
    <property type="entry name" value="MFS_trans_sf"/>
</dbReference>
<organism evidence="11 12">
    <name type="scientific">Streptomyces albipurpureus</name>
    <dbReference type="NCBI Taxonomy" id="2897419"/>
    <lineage>
        <taxon>Bacteria</taxon>
        <taxon>Bacillati</taxon>
        <taxon>Actinomycetota</taxon>
        <taxon>Actinomycetes</taxon>
        <taxon>Kitasatosporales</taxon>
        <taxon>Streptomycetaceae</taxon>
        <taxon>Streptomyces</taxon>
    </lineage>
</organism>
<evidence type="ECO:0000256" key="8">
    <source>
        <dbReference type="SAM" id="MobiDB-lite"/>
    </source>
</evidence>
<feature type="domain" description="Major facilitator superfamily (MFS) profile" evidence="10">
    <location>
        <begin position="1"/>
        <end position="486"/>
    </location>
</feature>